<protein>
    <submittedName>
        <fullName evidence="2">Uncharacterized protein</fullName>
    </submittedName>
</protein>
<evidence type="ECO:0000313" key="2">
    <source>
        <dbReference type="EMBL" id="MCA9754797.1"/>
    </source>
</evidence>
<name>A0A956N9R0_UNCEI</name>
<dbReference type="AlphaFoldDB" id="A0A956N9R0"/>
<gene>
    <name evidence="2" type="ORF">KDA27_03275</name>
</gene>
<dbReference type="Proteomes" id="UP000739538">
    <property type="component" value="Unassembled WGS sequence"/>
</dbReference>
<feature type="region of interest" description="Disordered" evidence="1">
    <location>
        <begin position="1"/>
        <end position="29"/>
    </location>
</feature>
<reference evidence="2" key="1">
    <citation type="submission" date="2020-04" db="EMBL/GenBank/DDBJ databases">
        <authorList>
            <person name="Zhang T."/>
        </authorList>
    </citation>
    <scope>NUCLEOTIDE SEQUENCE</scope>
    <source>
        <strain evidence="2">HKST-UBA02</strain>
    </source>
</reference>
<evidence type="ECO:0000256" key="1">
    <source>
        <dbReference type="SAM" id="MobiDB-lite"/>
    </source>
</evidence>
<proteinExistence type="predicted"/>
<accession>A0A956N9R0</accession>
<feature type="compositionally biased region" description="Basic and acidic residues" evidence="1">
    <location>
        <begin position="1"/>
        <end position="20"/>
    </location>
</feature>
<organism evidence="2 3">
    <name type="scientific">Eiseniibacteriota bacterium</name>
    <dbReference type="NCBI Taxonomy" id="2212470"/>
    <lineage>
        <taxon>Bacteria</taxon>
        <taxon>Candidatus Eiseniibacteriota</taxon>
    </lineage>
</organism>
<comment type="caution">
    <text evidence="2">The sequence shown here is derived from an EMBL/GenBank/DDBJ whole genome shotgun (WGS) entry which is preliminary data.</text>
</comment>
<reference evidence="2" key="2">
    <citation type="journal article" date="2021" name="Microbiome">
        <title>Successional dynamics and alternative stable states in a saline activated sludge microbial community over 9 years.</title>
        <authorList>
            <person name="Wang Y."/>
            <person name="Ye J."/>
            <person name="Ju F."/>
            <person name="Liu L."/>
            <person name="Boyd J.A."/>
            <person name="Deng Y."/>
            <person name="Parks D.H."/>
            <person name="Jiang X."/>
            <person name="Yin X."/>
            <person name="Woodcroft B.J."/>
            <person name="Tyson G.W."/>
            <person name="Hugenholtz P."/>
            <person name="Polz M.F."/>
            <person name="Zhang T."/>
        </authorList>
    </citation>
    <scope>NUCLEOTIDE SEQUENCE</scope>
    <source>
        <strain evidence="2">HKST-UBA02</strain>
    </source>
</reference>
<sequence length="160" mass="17818">MSHSDRDLPSDLRERADRARAAGRWESPGEDAVRRLLSRDVDMAWADSGDAEEMTLDPADVRSPALSVEPRPELVSKVFSDGELAIQVRPAAEGVETEIRGRLWLRDGGGADLLLLQDDHVLASSRCESGKEFLFAELLLPGWELEVRRENGRVLRVRSS</sequence>
<evidence type="ECO:0000313" key="3">
    <source>
        <dbReference type="Proteomes" id="UP000739538"/>
    </source>
</evidence>
<dbReference type="EMBL" id="JAGQHS010000009">
    <property type="protein sequence ID" value="MCA9754797.1"/>
    <property type="molecule type" value="Genomic_DNA"/>
</dbReference>